<dbReference type="Proteomes" id="UP000507245">
    <property type="component" value="Unassembled WGS sequence"/>
</dbReference>
<dbReference type="PANTHER" id="PTHR35046:SF26">
    <property type="entry name" value="RNA-DIRECTED DNA POLYMERASE"/>
    <property type="match status" value="1"/>
</dbReference>
<dbReference type="InterPro" id="IPR036397">
    <property type="entry name" value="RNaseH_sf"/>
</dbReference>
<dbReference type="InterPro" id="IPR001584">
    <property type="entry name" value="Integrase_cat-core"/>
</dbReference>
<dbReference type="GO" id="GO:0015074">
    <property type="term" value="P:DNA integration"/>
    <property type="evidence" value="ECO:0007669"/>
    <property type="project" value="InterPro"/>
</dbReference>
<feature type="domain" description="Integrase catalytic" evidence="1">
    <location>
        <begin position="34"/>
        <end position="150"/>
    </location>
</feature>
<evidence type="ECO:0000313" key="5">
    <source>
        <dbReference type="Proteomes" id="UP000507245"/>
    </source>
</evidence>
<dbReference type="InterPro" id="IPR012337">
    <property type="entry name" value="RNaseH-like_sf"/>
</dbReference>
<reference evidence="3 4" key="2">
    <citation type="submission" date="2020-05" db="EMBL/GenBank/DDBJ databases">
        <authorList>
            <person name="Campoy J."/>
            <person name="Schneeberger K."/>
            <person name="Spophaly S."/>
        </authorList>
    </citation>
    <scope>NUCLEOTIDE SEQUENCE [LARGE SCALE GENOMIC DNA]</scope>
    <source>
        <strain evidence="3">PruArmRojPasFocal</strain>
    </source>
</reference>
<proteinExistence type="predicted"/>
<name>A0A6J5XWL6_PRUAR</name>
<sequence>MVGDAVWVVKCIDHIYETYESRAQAVAHFIGCKKTADASNIAKLFFREVVWLHGVPKFITSDRDTKFLSHFWITLWRMFVTDLNCSSTTHPQTNGQTEVTSRTLGDMGRSICKDRPKQWDVALPQVEFAYNSVVHSSTKKSPFAIVYTLVPRHVVDQVKFPRAQKTSVAAENMAE</sequence>
<dbReference type="EMBL" id="CAEKKB010000007">
    <property type="protein sequence ID" value="CAB4316687.1"/>
    <property type="molecule type" value="Genomic_DNA"/>
</dbReference>
<dbReference type="Gene3D" id="3.30.420.10">
    <property type="entry name" value="Ribonuclease H-like superfamily/Ribonuclease H"/>
    <property type="match status" value="1"/>
</dbReference>
<dbReference type="PROSITE" id="PS50994">
    <property type="entry name" value="INTEGRASE"/>
    <property type="match status" value="1"/>
</dbReference>
<dbReference type="OrthoDB" id="1935586at2759"/>
<reference evidence="5" key="1">
    <citation type="journal article" date="2020" name="Genome Biol.">
        <title>Gamete binning: chromosome-level and haplotype-resolved genome assembly enabled by high-throughput single-cell sequencing of gamete genomes.</title>
        <authorList>
            <person name="Campoy J.A."/>
            <person name="Sun H."/>
            <person name="Goel M."/>
            <person name="Jiao W.-B."/>
            <person name="Folz-Donahue K."/>
            <person name="Wang N."/>
            <person name="Rubio M."/>
            <person name="Liu C."/>
            <person name="Kukat C."/>
            <person name="Ruiz D."/>
            <person name="Huettel B."/>
            <person name="Schneeberger K."/>
        </authorList>
    </citation>
    <scope>NUCLEOTIDE SEQUENCE [LARGE SCALE GENOMIC DNA]</scope>
    <source>
        <strain evidence="5">cv. Rojo Pasion</strain>
    </source>
</reference>
<evidence type="ECO:0000313" key="2">
    <source>
        <dbReference type="EMBL" id="CAB4286244.1"/>
    </source>
</evidence>
<dbReference type="PANTHER" id="PTHR35046">
    <property type="entry name" value="ZINC KNUCKLE (CCHC-TYPE) FAMILY PROTEIN"/>
    <property type="match status" value="1"/>
</dbReference>
<dbReference type="AlphaFoldDB" id="A0A6J5XWL6"/>
<accession>A0A6J5XWL6</accession>
<gene>
    <name evidence="2" type="ORF">CURHAP_LOCUS43129</name>
    <name evidence="3" type="ORF">ORAREDHAP_LOCUS42712</name>
</gene>
<evidence type="ECO:0000313" key="4">
    <source>
        <dbReference type="Proteomes" id="UP000507222"/>
    </source>
</evidence>
<evidence type="ECO:0000259" key="1">
    <source>
        <dbReference type="PROSITE" id="PS50994"/>
    </source>
</evidence>
<dbReference type="EMBL" id="CAEKDK010000007">
    <property type="protein sequence ID" value="CAB4286244.1"/>
    <property type="molecule type" value="Genomic_DNA"/>
</dbReference>
<protein>
    <recommendedName>
        <fullName evidence="1">Integrase catalytic domain-containing protein</fullName>
    </recommendedName>
</protein>
<evidence type="ECO:0000313" key="3">
    <source>
        <dbReference type="EMBL" id="CAB4316687.1"/>
    </source>
</evidence>
<dbReference type="Proteomes" id="UP000507222">
    <property type="component" value="Unassembled WGS sequence"/>
</dbReference>
<keyword evidence="5" id="KW-1185">Reference proteome</keyword>
<dbReference type="SUPFAM" id="SSF53098">
    <property type="entry name" value="Ribonuclease H-like"/>
    <property type="match status" value="1"/>
</dbReference>
<dbReference type="GO" id="GO:0003676">
    <property type="term" value="F:nucleic acid binding"/>
    <property type="evidence" value="ECO:0007669"/>
    <property type="project" value="InterPro"/>
</dbReference>
<organism evidence="3 5">
    <name type="scientific">Prunus armeniaca</name>
    <name type="common">Apricot</name>
    <name type="synonym">Armeniaca vulgaris</name>
    <dbReference type="NCBI Taxonomy" id="36596"/>
    <lineage>
        <taxon>Eukaryota</taxon>
        <taxon>Viridiplantae</taxon>
        <taxon>Streptophyta</taxon>
        <taxon>Embryophyta</taxon>
        <taxon>Tracheophyta</taxon>
        <taxon>Spermatophyta</taxon>
        <taxon>Magnoliopsida</taxon>
        <taxon>eudicotyledons</taxon>
        <taxon>Gunneridae</taxon>
        <taxon>Pentapetalae</taxon>
        <taxon>rosids</taxon>
        <taxon>fabids</taxon>
        <taxon>Rosales</taxon>
        <taxon>Rosaceae</taxon>
        <taxon>Amygdaloideae</taxon>
        <taxon>Amygdaleae</taxon>
        <taxon>Prunus</taxon>
    </lineage>
</organism>